<dbReference type="PANTHER" id="PTHR19143">
    <property type="entry name" value="FIBRINOGEN/TENASCIN/ANGIOPOEITIN"/>
    <property type="match status" value="1"/>
</dbReference>
<dbReference type="Pfam" id="PF00147">
    <property type="entry name" value="Fibrinogen_C"/>
    <property type="match status" value="1"/>
</dbReference>
<dbReference type="CDD" id="cd00087">
    <property type="entry name" value="FReD"/>
    <property type="match status" value="1"/>
</dbReference>
<evidence type="ECO:0000256" key="1">
    <source>
        <dbReference type="SAM" id="MobiDB-lite"/>
    </source>
</evidence>
<gene>
    <name evidence="5" type="primary">LOC101860691</name>
</gene>
<feature type="region of interest" description="Disordered" evidence="1">
    <location>
        <begin position="424"/>
        <end position="448"/>
    </location>
</feature>
<name>A0ABM0K4B7_APLCA</name>
<dbReference type="GeneID" id="101860691"/>
<feature type="signal peptide" evidence="2">
    <location>
        <begin position="1"/>
        <end position="24"/>
    </location>
</feature>
<dbReference type="PROSITE" id="PS51406">
    <property type="entry name" value="FIBRINOGEN_C_2"/>
    <property type="match status" value="1"/>
</dbReference>
<dbReference type="SUPFAM" id="SSF56496">
    <property type="entry name" value="Fibrinogen C-terminal domain-like"/>
    <property type="match status" value="1"/>
</dbReference>
<dbReference type="InterPro" id="IPR050373">
    <property type="entry name" value="Fibrinogen_C-term_domain"/>
</dbReference>
<dbReference type="InterPro" id="IPR036056">
    <property type="entry name" value="Fibrinogen-like_C"/>
</dbReference>
<dbReference type="InterPro" id="IPR014716">
    <property type="entry name" value="Fibrinogen_a/b/g_C_1"/>
</dbReference>
<protein>
    <submittedName>
        <fullName evidence="5">Fibroleukin-like</fullName>
    </submittedName>
</protein>
<evidence type="ECO:0000256" key="2">
    <source>
        <dbReference type="SAM" id="SignalP"/>
    </source>
</evidence>
<dbReference type="Proteomes" id="UP000694888">
    <property type="component" value="Unplaced"/>
</dbReference>
<dbReference type="RefSeq" id="XP_005108423.2">
    <property type="nucleotide sequence ID" value="XM_005108366.2"/>
</dbReference>
<feature type="chain" id="PRO_5047354848" evidence="2">
    <location>
        <begin position="25"/>
        <end position="468"/>
    </location>
</feature>
<evidence type="ECO:0000259" key="3">
    <source>
        <dbReference type="PROSITE" id="PS51406"/>
    </source>
</evidence>
<feature type="domain" description="Fibrinogen C-terminal" evidence="3">
    <location>
        <begin position="290"/>
        <end position="468"/>
    </location>
</feature>
<feature type="region of interest" description="Disordered" evidence="1">
    <location>
        <begin position="250"/>
        <end position="270"/>
    </location>
</feature>
<reference evidence="5" key="1">
    <citation type="submission" date="2025-08" db="UniProtKB">
        <authorList>
            <consortium name="RefSeq"/>
        </authorList>
    </citation>
    <scope>IDENTIFICATION</scope>
</reference>
<keyword evidence="2" id="KW-0732">Signal</keyword>
<sequence length="468" mass="52619">MDANWVSLKLILATALFLSSSAYALKVTTREVEVGKTANVSLECISKTPPSVSEIVTMRILKLDNDKWDKMAEVRPGGAAKVKQKSKDDKVFAEGTIGSVSDSFLRLTWPVETYDTIGRYRCDVVSISSQKNVEWQKSLPVSVTHKTASINQIVGETLEGAMEFYKQEKDTAEKMTATEETHETGFENKFNGQTQLLSYTEEENKKECPDKSHSGSWQNVTASVKALGEGFDSKLKSLIQVLNRKLEEEKEEKKAKATLEDEKRNPPRQKDLATTVEAFGASVDRQLTALQSLIQPQTCVDVTGLGPRPVVRLTNGMLVVCDTVTDNGGWIVIQRRASADIDFFRGWTDYKLGFGDLSGNFWFGLEKIHQLTHEDRYELRFDLIFKGKHYYARYDTFSLSGESDNYRLQLSGFSGNATNPEHFIRDTMSDSKGQPFSTRDRDHDSSAQSCARGEHSAWWYNKSKLCQG</sequence>
<dbReference type="SMART" id="SM00186">
    <property type="entry name" value="FBG"/>
    <property type="match status" value="1"/>
</dbReference>
<evidence type="ECO:0000313" key="5">
    <source>
        <dbReference type="RefSeq" id="XP_005108423.2"/>
    </source>
</evidence>
<evidence type="ECO:0000313" key="4">
    <source>
        <dbReference type="Proteomes" id="UP000694888"/>
    </source>
</evidence>
<proteinExistence type="predicted"/>
<dbReference type="Gene3D" id="4.10.530.10">
    <property type="entry name" value="Gamma-fibrinogen Carboxyl Terminal Fragment, domain 2"/>
    <property type="match status" value="1"/>
</dbReference>
<organism evidence="4 5">
    <name type="scientific">Aplysia californica</name>
    <name type="common">California sea hare</name>
    <dbReference type="NCBI Taxonomy" id="6500"/>
    <lineage>
        <taxon>Eukaryota</taxon>
        <taxon>Metazoa</taxon>
        <taxon>Spiralia</taxon>
        <taxon>Lophotrochozoa</taxon>
        <taxon>Mollusca</taxon>
        <taxon>Gastropoda</taxon>
        <taxon>Heterobranchia</taxon>
        <taxon>Euthyneura</taxon>
        <taxon>Tectipleura</taxon>
        <taxon>Aplysiida</taxon>
        <taxon>Aplysioidea</taxon>
        <taxon>Aplysiidae</taxon>
        <taxon>Aplysia</taxon>
    </lineage>
</organism>
<dbReference type="Gene3D" id="3.90.215.10">
    <property type="entry name" value="Gamma Fibrinogen, chain A, domain 1"/>
    <property type="match status" value="1"/>
</dbReference>
<dbReference type="InterPro" id="IPR002181">
    <property type="entry name" value="Fibrinogen_a/b/g_C_dom"/>
</dbReference>
<accession>A0ABM0K4B7</accession>
<keyword evidence="4" id="KW-1185">Reference proteome</keyword>